<organism evidence="3 4">
    <name type="scientific">Linnemannia hyalina</name>
    <dbReference type="NCBI Taxonomy" id="64524"/>
    <lineage>
        <taxon>Eukaryota</taxon>
        <taxon>Fungi</taxon>
        <taxon>Fungi incertae sedis</taxon>
        <taxon>Mucoromycota</taxon>
        <taxon>Mortierellomycotina</taxon>
        <taxon>Mortierellomycetes</taxon>
        <taxon>Mortierellales</taxon>
        <taxon>Mortierellaceae</taxon>
        <taxon>Linnemannia</taxon>
    </lineage>
</organism>
<dbReference type="EMBL" id="JAHRHY010000030">
    <property type="protein sequence ID" value="KAG9060808.1"/>
    <property type="molecule type" value="Genomic_DNA"/>
</dbReference>
<gene>
    <name evidence="3" type="ORF">KI688_008836</name>
</gene>
<feature type="chain" id="PRO_5040142655" evidence="2">
    <location>
        <begin position="27"/>
        <end position="188"/>
    </location>
</feature>
<evidence type="ECO:0000256" key="1">
    <source>
        <dbReference type="SAM" id="Phobius"/>
    </source>
</evidence>
<sequence length="188" mass="18556">MTRSLSIILFAAVAAVAMMASQTVDAQASKPQCAPIHALYKTFTNPCTKDGSLIPNSDADPRWLLCVCKPGFFPVAQAAESCVLTGVTQEPSVTAAGLDTICKGTANYTAADKQTPPAELSTAVASASALAAALPTATAGAGDDISGGSASGGSGTSGAYKMADGSLSVVMVGMTAFAAVVLATAAAF</sequence>
<reference evidence="3" key="1">
    <citation type="submission" date="2021-06" db="EMBL/GenBank/DDBJ databases">
        <title>Genome Sequence of Mortierella hyaline Strain SCG-10, a Cold-Adapted, Nitrate-Reducing Fungus Isolated from Soil in Minnesota, USA.</title>
        <authorList>
            <person name="Aldossari N."/>
        </authorList>
    </citation>
    <scope>NUCLEOTIDE SEQUENCE</scope>
    <source>
        <strain evidence="3">SCG-10</strain>
    </source>
</reference>
<accession>A0A9P7XIL5</accession>
<proteinExistence type="predicted"/>
<keyword evidence="1" id="KW-1133">Transmembrane helix</keyword>
<keyword evidence="2" id="KW-0732">Signal</keyword>
<name>A0A9P7XIL5_9FUNG</name>
<feature type="signal peptide" evidence="2">
    <location>
        <begin position="1"/>
        <end position="26"/>
    </location>
</feature>
<evidence type="ECO:0000256" key="2">
    <source>
        <dbReference type="SAM" id="SignalP"/>
    </source>
</evidence>
<keyword evidence="1" id="KW-0472">Membrane</keyword>
<dbReference type="AlphaFoldDB" id="A0A9P7XIL5"/>
<comment type="caution">
    <text evidence="3">The sequence shown here is derived from an EMBL/GenBank/DDBJ whole genome shotgun (WGS) entry which is preliminary data.</text>
</comment>
<keyword evidence="4" id="KW-1185">Reference proteome</keyword>
<feature type="transmembrane region" description="Helical" evidence="1">
    <location>
        <begin position="167"/>
        <end position="187"/>
    </location>
</feature>
<keyword evidence="1" id="KW-0812">Transmembrane</keyword>
<dbReference type="OrthoDB" id="2443849at2759"/>
<dbReference type="Proteomes" id="UP000707451">
    <property type="component" value="Unassembled WGS sequence"/>
</dbReference>
<evidence type="ECO:0000313" key="4">
    <source>
        <dbReference type="Proteomes" id="UP000707451"/>
    </source>
</evidence>
<evidence type="ECO:0000313" key="3">
    <source>
        <dbReference type="EMBL" id="KAG9060808.1"/>
    </source>
</evidence>
<protein>
    <submittedName>
        <fullName evidence="3">Uncharacterized protein</fullName>
    </submittedName>
</protein>